<dbReference type="AlphaFoldDB" id="A0A4R1FR15"/>
<dbReference type="EMBL" id="SMFT01000005">
    <property type="protein sequence ID" value="TCJ95939.1"/>
    <property type="molecule type" value="Genomic_DNA"/>
</dbReference>
<dbReference type="OrthoDB" id="8906055at2"/>
<evidence type="ECO:0000313" key="3">
    <source>
        <dbReference type="Proteomes" id="UP000294702"/>
    </source>
</evidence>
<comment type="caution">
    <text evidence="2">The sequence shown here is derived from an EMBL/GenBank/DDBJ whole genome shotgun (WGS) entry which is preliminary data.</text>
</comment>
<evidence type="ECO:0000313" key="2">
    <source>
        <dbReference type="EMBL" id="TCJ95939.1"/>
    </source>
</evidence>
<dbReference type="Proteomes" id="UP000294702">
    <property type="component" value="Unassembled WGS sequence"/>
</dbReference>
<dbReference type="InterPro" id="IPR052411">
    <property type="entry name" value="c-mor_Regulatory_Protein"/>
</dbReference>
<feature type="domain" description="Mor transcription activator" evidence="1">
    <location>
        <begin position="11"/>
        <end position="117"/>
    </location>
</feature>
<name>A0A4R1FR15_9PAST</name>
<dbReference type="Gene3D" id="1.10.10.60">
    <property type="entry name" value="Homeodomain-like"/>
    <property type="match status" value="1"/>
</dbReference>
<dbReference type="PANTHER" id="PTHR37812">
    <property type="entry name" value="MU-LIKE PROPHAGE FLUMU PROTEIN C"/>
    <property type="match status" value="1"/>
</dbReference>
<evidence type="ECO:0000259" key="1">
    <source>
        <dbReference type="Pfam" id="PF08765"/>
    </source>
</evidence>
<dbReference type="Pfam" id="PF08765">
    <property type="entry name" value="Mor"/>
    <property type="match status" value="1"/>
</dbReference>
<dbReference type="RefSeq" id="WP_132691899.1">
    <property type="nucleotide sequence ID" value="NZ_SMFT01000005.1"/>
</dbReference>
<dbReference type="PANTHER" id="PTHR37812:SF1">
    <property type="entry name" value="MU-LIKE PROPHAGE FLUMU PROTEIN C"/>
    <property type="match status" value="1"/>
</dbReference>
<reference evidence="2 3" key="1">
    <citation type="submission" date="2019-03" db="EMBL/GenBank/DDBJ databases">
        <title>Genomic Encyclopedia of Type Strains, Phase IV (KMG-IV): sequencing the most valuable type-strain genomes for metagenomic binning, comparative biology and taxonomic classification.</title>
        <authorList>
            <person name="Goeker M."/>
        </authorList>
    </citation>
    <scope>NUCLEOTIDE SEQUENCE [LARGE SCALE GENOMIC DNA]</scope>
    <source>
        <strain evidence="2 3">DSM 15534</strain>
    </source>
</reference>
<proteinExistence type="predicted"/>
<sequence>MGNDISTFENKAPEILVDLAEHIKMALMDKHKMSNEQAMQTGIDIAQKIAKDWGGEVIYIPRAILFTLNERDLKIWREFNGFNHRELARKYGVSMQWVYQIVKRIQKEEIAKRQVDMFADEENA</sequence>
<protein>
    <submittedName>
        <fullName evidence="2">Mor family transcriptional regulator</fullName>
    </submittedName>
</protein>
<accession>A0A4R1FR15</accession>
<dbReference type="InterPro" id="IPR014875">
    <property type="entry name" value="Mor_transcription_activator"/>
</dbReference>
<keyword evidence="3" id="KW-1185">Reference proteome</keyword>
<dbReference type="InterPro" id="IPR009057">
    <property type="entry name" value="Homeodomain-like_sf"/>
</dbReference>
<organism evidence="2 3">
    <name type="scientific">Volucribacter psittacicida</name>
    <dbReference type="NCBI Taxonomy" id="203482"/>
    <lineage>
        <taxon>Bacteria</taxon>
        <taxon>Pseudomonadati</taxon>
        <taxon>Pseudomonadota</taxon>
        <taxon>Gammaproteobacteria</taxon>
        <taxon>Pasteurellales</taxon>
        <taxon>Pasteurellaceae</taxon>
        <taxon>Volucribacter</taxon>
    </lineage>
</organism>
<gene>
    <name evidence="2" type="ORF">EV694_1942</name>
</gene>
<dbReference type="SUPFAM" id="SSF46689">
    <property type="entry name" value="Homeodomain-like"/>
    <property type="match status" value="1"/>
</dbReference>